<evidence type="ECO:0000313" key="1">
    <source>
        <dbReference type="EMBL" id="CAB4365115.1"/>
    </source>
</evidence>
<protein>
    <submittedName>
        <fullName evidence="2">Unannotated protein</fullName>
    </submittedName>
</protein>
<gene>
    <name evidence="2" type="ORF">UFOPK2656_02729</name>
    <name evidence="3" type="ORF">UFOPK3267_00145</name>
    <name evidence="4" type="ORF">UFOPK3651_02723</name>
    <name evidence="5" type="ORF">UFOPK3931_03053</name>
    <name evidence="1" type="ORF">UFOPK4189_02871</name>
</gene>
<dbReference type="EMBL" id="CAEZYF010000022">
    <property type="protein sequence ID" value="CAB4738600.1"/>
    <property type="molecule type" value="Genomic_DNA"/>
</dbReference>
<accession>A0A6J6SUZ8</accession>
<evidence type="ECO:0000313" key="4">
    <source>
        <dbReference type="EMBL" id="CAB4949117.1"/>
    </source>
</evidence>
<evidence type="ECO:0000313" key="3">
    <source>
        <dbReference type="EMBL" id="CAB4846212.1"/>
    </source>
</evidence>
<dbReference type="EMBL" id="CAFBMT010000020">
    <property type="protein sequence ID" value="CAB4949117.1"/>
    <property type="molecule type" value="Genomic_DNA"/>
</dbReference>
<name>A0A6J6SUZ8_9ZZZZ</name>
<evidence type="ECO:0000313" key="2">
    <source>
        <dbReference type="EMBL" id="CAB4738600.1"/>
    </source>
</evidence>
<dbReference type="EMBL" id="CAESGF010000024">
    <property type="protein sequence ID" value="CAB4365115.1"/>
    <property type="molecule type" value="Genomic_DNA"/>
</dbReference>
<reference evidence="2" key="1">
    <citation type="submission" date="2020-05" db="EMBL/GenBank/DDBJ databases">
        <authorList>
            <person name="Chiriac C."/>
            <person name="Salcher M."/>
            <person name="Ghai R."/>
            <person name="Kavagutti S V."/>
        </authorList>
    </citation>
    <scope>NUCLEOTIDE SEQUENCE</scope>
</reference>
<proteinExistence type="predicted"/>
<sequence>MGIRRYLETPSHPPFKLTCMSDRTPFDDPATVIRMLHGKLGFDEGGVQ</sequence>
<organism evidence="2">
    <name type="scientific">freshwater metagenome</name>
    <dbReference type="NCBI Taxonomy" id="449393"/>
    <lineage>
        <taxon>unclassified sequences</taxon>
        <taxon>metagenomes</taxon>
        <taxon>ecological metagenomes</taxon>
    </lineage>
</organism>
<dbReference type="EMBL" id="CAFBIY010000004">
    <property type="protein sequence ID" value="CAB4846212.1"/>
    <property type="molecule type" value="Genomic_DNA"/>
</dbReference>
<evidence type="ECO:0000313" key="5">
    <source>
        <dbReference type="EMBL" id="CAB5015564.1"/>
    </source>
</evidence>
<dbReference type="AlphaFoldDB" id="A0A6J6SUZ8"/>
<dbReference type="EMBL" id="CAFBOL010000131">
    <property type="protein sequence ID" value="CAB5015564.1"/>
    <property type="molecule type" value="Genomic_DNA"/>
</dbReference>